<organism evidence="2 3">
    <name type="scientific">Babjeviella inositovora NRRL Y-12698</name>
    <dbReference type="NCBI Taxonomy" id="984486"/>
    <lineage>
        <taxon>Eukaryota</taxon>
        <taxon>Fungi</taxon>
        <taxon>Dikarya</taxon>
        <taxon>Ascomycota</taxon>
        <taxon>Saccharomycotina</taxon>
        <taxon>Pichiomycetes</taxon>
        <taxon>Serinales incertae sedis</taxon>
        <taxon>Babjeviella</taxon>
    </lineage>
</organism>
<dbReference type="GO" id="GO:0005743">
    <property type="term" value="C:mitochondrial inner membrane"/>
    <property type="evidence" value="ECO:0007669"/>
    <property type="project" value="EnsemblFungi"/>
</dbReference>
<dbReference type="InterPro" id="IPR036866">
    <property type="entry name" value="RibonucZ/Hydroxyglut_hydro"/>
</dbReference>
<dbReference type="GO" id="GO:0070290">
    <property type="term" value="F:N-acylphosphatidylethanolamine-specific phospholipase D activity"/>
    <property type="evidence" value="ECO:0007669"/>
    <property type="project" value="InterPro"/>
</dbReference>
<protein>
    <recommendedName>
        <fullName evidence="1">Metallo-beta-lactamase domain-containing protein</fullName>
    </recommendedName>
</protein>
<gene>
    <name evidence="2" type="ORF">BABINDRAFT_172151</name>
</gene>
<evidence type="ECO:0000259" key="1">
    <source>
        <dbReference type="Pfam" id="PF12706"/>
    </source>
</evidence>
<reference evidence="3" key="1">
    <citation type="submission" date="2016-05" db="EMBL/GenBank/DDBJ databases">
        <title>Comparative genomics of biotechnologically important yeasts.</title>
        <authorList>
            <consortium name="DOE Joint Genome Institute"/>
            <person name="Riley R."/>
            <person name="Haridas S."/>
            <person name="Wolfe K.H."/>
            <person name="Lopes M.R."/>
            <person name="Hittinger C.T."/>
            <person name="Goker M."/>
            <person name="Salamov A."/>
            <person name="Wisecaver J."/>
            <person name="Long T.M."/>
            <person name="Aerts A.L."/>
            <person name="Barry K."/>
            <person name="Choi C."/>
            <person name="Clum A."/>
            <person name="Coughlan A.Y."/>
            <person name="Deshpande S."/>
            <person name="Douglass A.P."/>
            <person name="Hanson S.J."/>
            <person name="Klenk H.-P."/>
            <person name="Labutti K."/>
            <person name="Lapidus A."/>
            <person name="Lindquist E."/>
            <person name="Lipzen A."/>
            <person name="Meier-Kolthoff J.P."/>
            <person name="Ohm R.A."/>
            <person name="Otillar R.P."/>
            <person name="Pangilinan J."/>
            <person name="Peng Y."/>
            <person name="Rokas A."/>
            <person name="Rosa C.A."/>
            <person name="Scheuner C."/>
            <person name="Sibirny A.A."/>
            <person name="Slot J.C."/>
            <person name="Stielow J.B."/>
            <person name="Sun H."/>
            <person name="Kurtzman C.P."/>
            <person name="Blackwell M."/>
            <person name="Grigoriev I.V."/>
            <person name="Jeffries T.W."/>
        </authorList>
    </citation>
    <scope>NUCLEOTIDE SEQUENCE [LARGE SCALE GENOMIC DNA]</scope>
    <source>
        <strain evidence="3">NRRL Y-12698</strain>
    </source>
</reference>
<evidence type="ECO:0000313" key="3">
    <source>
        <dbReference type="Proteomes" id="UP000094336"/>
    </source>
</evidence>
<dbReference type="STRING" id="984486.A0A1E3QMG2"/>
<dbReference type="GO" id="GO:0070292">
    <property type="term" value="P:N-acylphosphatidylethanolamine metabolic process"/>
    <property type="evidence" value="ECO:0007669"/>
    <property type="project" value="EnsemblFungi"/>
</dbReference>
<name>A0A1E3QMG2_9ASCO</name>
<sequence length="443" mass="50874">MVLGLKSKITLGMVVTYTSYIGYISLRTQWEIQQREALYHRKQSTLQSAHPELDQEPSGRFLPLVIHGKFENPFKEYRAQSLFEFFLVRVMEVVELITGGSDDKDGHHHDSRLLHKDIAKLRATLPIYQPDMALYHHPADDGELPELLKRFVFTWLGQSCSILQISGINFLTDPIFQDYLINPYIGPQRITPSPVQIQELPLQSLQYVLISHNHPDHFEDYSIAAINNQAEWIVPMGVGAHLKRKGVYKVIEMSWWDRYEIQPQQVSATKSKWEVVCLPAMHWSGRCIYDNNSTLWCSFLILKDNKPVFYHAGDTGYSESMFDEIKTKYSGVFFGMLPIGQYCPEWHQKPRHISPIESLTISECMGIQKMVGVHWGTFKLSSEHVMEPQQLLHQAAKDLSREKDFKAGEFGKTFVYDLTAFESGTAGGDTEREIRAGKSVLCR</sequence>
<dbReference type="InterPro" id="IPR001279">
    <property type="entry name" value="Metallo-B-lactamas"/>
</dbReference>
<dbReference type="PANTHER" id="PTHR15032:SF4">
    <property type="entry name" value="N-ACYL-PHOSPHATIDYLETHANOLAMINE-HYDROLYZING PHOSPHOLIPASE D"/>
    <property type="match status" value="1"/>
</dbReference>
<feature type="domain" description="Metallo-beta-lactamase" evidence="1">
    <location>
        <begin position="169"/>
        <end position="375"/>
    </location>
</feature>
<proteinExistence type="predicted"/>
<dbReference type="SUPFAM" id="SSF56281">
    <property type="entry name" value="Metallo-hydrolase/oxidoreductase"/>
    <property type="match status" value="1"/>
</dbReference>
<dbReference type="PIRSF" id="PIRSF038896">
    <property type="entry name" value="NAPE-PLD"/>
    <property type="match status" value="1"/>
</dbReference>
<dbReference type="InterPro" id="IPR024884">
    <property type="entry name" value="NAPE-PLD"/>
</dbReference>
<dbReference type="AlphaFoldDB" id="A0A1E3QMG2"/>
<dbReference type="PANTHER" id="PTHR15032">
    <property type="entry name" value="N-ACYL-PHOSPHATIDYLETHANOLAMINE-HYDROLYZING PHOSPHOLIPASE D"/>
    <property type="match status" value="1"/>
</dbReference>
<evidence type="ECO:0000313" key="2">
    <source>
        <dbReference type="EMBL" id="ODQ78896.1"/>
    </source>
</evidence>
<dbReference type="GO" id="GO:0008270">
    <property type="term" value="F:zinc ion binding"/>
    <property type="evidence" value="ECO:0007669"/>
    <property type="project" value="InterPro"/>
</dbReference>
<dbReference type="Proteomes" id="UP000094336">
    <property type="component" value="Unassembled WGS sequence"/>
</dbReference>
<dbReference type="RefSeq" id="XP_018984224.1">
    <property type="nucleotide sequence ID" value="XM_019130863.1"/>
</dbReference>
<accession>A0A1E3QMG2</accession>
<dbReference type="EMBL" id="KV454434">
    <property type="protein sequence ID" value="ODQ78896.1"/>
    <property type="molecule type" value="Genomic_DNA"/>
</dbReference>
<dbReference type="OrthoDB" id="332863at2759"/>
<dbReference type="GO" id="GO:0070291">
    <property type="term" value="P:N-acylethanolamine metabolic process"/>
    <property type="evidence" value="ECO:0007669"/>
    <property type="project" value="EnsemblFungi"/>
</dbReference>
<dbReference type="Gene3D" id="3.60.15.10">
    <property type="entry name" value="Ribonuclease Z/Hydroxyacylglutathione hydrolase-like"/>
    <property type="match status" value="1"/>
</dbReference>
<dbReference type="Pfam" id="PF12706">
    <property type="entry name" value="Lactamase_B_2"/>
    <property type="match status" value="1"/>
</dbReference>
<dbReference type="GeneID" id="30148716"/>
<keyword evidence="3" id="KW-1185">Reference proteome</keyword>